<evidence type="ECO:0000313" key="2">
    <source>
        <dbReference type="EMBL" id="ANY69328.1"/>
    </source>
</evidence>
<evidence type="ECO:0000256" key="1">
    <source>
        <dbReference type="SAM" id="Phobius"/>
    </source>
</evidence>
<dbReference type="PROSITE" id="PS51450">
    <property type="entry name" value="LRR"/>
    <property type="match status" value="1"/>
</dbReference>
<dbReference type="EMBL" id="CP016808">
    <property type="protein sequence ID" value="ANY69328.1"/>
    <property type="molecule type" value="Genomic_DNA"/>
</dbReference>
<keyword evidence="1" id="KW-0812">Transmembrane</keyword>
<reference evidence="2" key="1">
    <citation type="submission" date="2016-08" db="EMBL/GenBank/DDBJ databases">
        <title>Complete Genome Seqeunce of Paenibacillus sp. BIHB 4019 from tea rhizoplane.</title>
        <authorList>
            <person name="Thakur R."/>
            <person name="Swarnkar M.K."/>
            <person name="Gulati A."/>
        </authorList>
    </citation>
    <scope>NUCLEOTIDE SEQUENCE [LARGE SCALE GENOMIC DNA]</scope>
    <source>
        <strain evidence="2">BIHB4019</strain>
    </source>
</reference>
<accession>A0A1B2DNN8</accession>
<dbReference type="InterPro" id="IPR001611">
    <property type="entry name" value="Leu-rich_rpt"/>
</dbReference>
<proteinExistence type="predicted"/>
<keyword evidence="1" id="KW-1133">Transmembrane helix</keyword>
<feature type="transmembrane region" description="Helical" evidence="1">
    <location>
        <begin position="16"/>
        <end position="39"/>
    </location>
</feature>
<dbReference type="AlphaFoldDB" id="A0A1B2DNN8"/>
<protein>
    <submittedName>
        <fullName evidence="2">Uncharacterized protein</fullName>
    </submittedName>
</protein>
<gene>
    <name evidence="2" type="ORF">BBD42_24720</name>
</gene>
<name>A0A1B2DNN8_9BACL</name>
<sequence>MNKQQKGTLWKNKREGLLMAAMLLVFIGGIYGVGGLYAIGKPEIRTASIANEQFATGLIAQRTSSFKIESVIRQSFTYPIYLFDAVDHNTIIVNRPDQSLTGAKLSRLHLNENEIEDIATNTDLGISFTFDRKQLIYTQYGSDWRKRDTYSYDWVTGNRTSVTQNATYSLLNVDKNTYIGFDGYSITLGHNDGSKTRVLYNYEELTDLIADKSKIKQAEEVLIMLDSYQLGNDSQSVYMLALVGDQYGIYRLQLNRPGQVEEMVKGPDIRQFKLIGDNSLLFLGTVDKTVGLFIYDLGKGTYKLLKTGEIWNFSIDQEESRMAYFTMKEGQNSELHTAYLEDDKLLSDTVIYQNIENLQMLQWNGNDLFVSSSSIDKSELYRFTLSIW</sequence>
<dbReference type="RefSeq" id="WP_099520360.1">
    <property type="nucleotide sequence ID" value="NZ_CP016808.1"/>
</dbReference>
<dbReference type="SUPFAM" id="SSF82171">
    <property type="entry name" value="DPP6 N-terminal domain-like"/>
    <property type="match status" value="1"/>
</dbReference>
<organism evidence="2">
    <name type="scientific">Paenibacillus sp. BIHB 4019</name>
    <dbReference type="NCBI Taxonomy" id="1870819"/>
    <lineage>
        <taxon>Bacteria</taxon>
        <taxon>Bacillati</taxon>
        <taxon>Bacillota</taxon>
        <taxon>Bacilli</taxon>
        <taxon>Bacillales</taxon>
        <taxon>Paenibacillaceae</taxon>
        <taxon>Paenibacillus</taxon>
    </lineage>
</organism>
<keyword evidence="1" id="KW-0472">Membrane</keyword>